<reference evidence="3 4" key="1">
    <citation type="submission" date="2020-06" db="EMBL/GenBank/DDBJ databases">
        <authorList>
            <person name="Li R."/>
            <person name="Bekaert M."/>
        </authorList>
    </citation>
    <scope>NUCLEOTIDE SEQUENCE [LARGE SCALE GENOMIC DNA]</scope>
    <source>
        <strain evidence="4">wild</strain>
    </source>
</reference>
<feature type="coiled-coil region" evidence="1">
    <location>
        <begin position="54"/>
        <end position="92"/>
    </location>
</feature>
<protein>
    <recommendedName>
        <fullName evidence="5">CCHC-type domain-containing protein</fullName>
    </recommendedName>
</protein>
<dbReference type="InterPro" id="IPR005312">
    <property type="entry name" value="DUF1759"/>
</dbReference>
<proteinExistence type="predicted"/>
<name>A0A6J8DDM4_MYTCO</name>
<evidence type="ECO:0000256" key="2">
    <source>
        <dbReference type="SAM" id="MobiDB-lite"/>
    </source>
</evidence>
<gene>
    <name evidence="3" type="ORF">MCOR_39159</name>
</gene>
<feature type="compositionally biased region" description="Basic and acidic residues" evidence="2">
    <location>
        <begin position="400"/>
        <end position="414"/>
    </location>
</feature>
<evidence type="ECO:0000256" key="1">
    <source>
        <dbReference type="SAM" id="Coils"/>
    </source>
</evidence>
<accession>A0A6J8DDM4</accession>
<keyword evidence="1" id="KW-0175">Coiled coil</keyword>
<evidence type="ECO:0000313" key="3">
    <source>
        <dbReference type="EMBL" id="CAC5405472.1"/>
    </source>
</evidence>
<sequence>MVFQERDESLREIKRSIENYFNAIREENKQTQRSRSVISKRSSQLSRSSLSSLRLKEEQKRVELETKLAALKRKKDIELAKLKLKLEEEELQLDTDIAIADAKQSYWTIESIPKKSDIVQKPAVNYNVLAKPFVPKNEIKEVLDIRPVKPVKVNKIVTTANNTHLQEPKNEPNMTMISSIKHDENMNNIQANTVENSMSAVVKHLQKPTPDIKKFGGNPLEYRKFYRQFQARIVANTDNEEEKMTYLEQFTYGEASKVVSGFSHLIGEHAYSAAIKQLEERYGDTEVIANAFIKRALEWPTIQAGDSRSLDDFSLFLIECENAAESMEAMRILEYSENIKRLMMKLPFYFHDRWRNVVMRTKEKKESVTFTHFVQFVKQEAKKANDPTYGNIAVSAKQNNTRDQKAKNATDNKSKQTQRMSFATDVKNEHDKHVNELKCTYCGNCHKLEDCKGILSLSIRNRYEHLKSKGHCFGCLKIGHRTVNCKMRATCLICNKRHPTLLHDKDKVPRDITPMKQSVKVRQRWKTRPAHVQAIYQILTAK</sequence>
<keyword evidence="4" id="KW-1185">Reference proteome</keyword>
<dbReference type="PANTHER" id="PTHR47331">
    <property type="entry name" value="PHD-TYPE DOMAIN-CONTAINING PROTEIN"/>
    <property type="match status" value="1"/>
</dbReference>
<organism evidence="3 4">
    <name type="scientific">Mytilus coruscus</name>
    <name type="common">Sea mussel</name>
    <dbReference type="NCBI Taxonomy" id="42192"/>
    <lineage>
        <taxon>Eukaryota</taxon>
        <taxon>Metazoa</taxon>
        <taxon>Spiralia</taxon>
        <taxon>Lophotrochozoa</taxon>
        <taxon>Mollusca</taxon>
        <taxon>Bivalvia</taxon>
        <taxon>Autobranchia</taxon>
        <taxon>Pteriomorphia</taxon>
        <taxon>Mytilida</taxon>
        <taxon>Mytiloidea</taxon>
        <taxon>Mytilidae</taxon>
        <taxon>Mytilinae</taxon>
        <taxon>Mytilus</taxon>
    </lineage>
</organism>
<dbReference type="Proteomes" id="UP000507470">
    <property type="component" value="Unassembled WGS sequence"/>
</dbReference>
<dbReference type="PANTHER" id="PTHR47331:SF1">
    <property type="entry name" value="GAG-LIKE PROTEIN"/>
    <property type="match status" value="1"/>
</dbReference>
<dbReference type="AlphaFoldDB" id="A0A6J8DDM4"/>
<dbReference type="Pfam" id="PF03564">
    <property type="entry name" value="DUF1759"/>
    <property type="match status" value="1"/>
</dbReference>
<evidence type="ECO:0008006" key="5">
    <source>
        <dbReference type="Google" id="ProtNLM"/>
    </source>
</evidence>
<feature type="region of interest" description="Disordered" evidence="2">
    <location>
        <begin position="396"/>
        <end position="419"/>
    </location>
</feature>
<dbReference type="EMBL" id="CACVKT020007119">
    <property type="protein sequence ID" value="CAC5405472.1"/>
    <property type="molecule type" value="Genomic_DNA"/>
</dbReference>
<dbReference type="OrthoDB" id="5984724at2759"/>
<evidence type="ECO:0000313" key="4">
    <source>
        <dbReference type="Proteomes" id="UP000507470"/>
    </source>
</evidence>